<keyword evidence="8" id="KW-0472">Membrane</keyword>
<sequence>MSQPRRHGFTLIEVLVALAVVSIALIAALRASGSVQDNALRFQQSVLADQCGENYLVELRLRRQFLGIGTTTARCTEAEQDFVVQAEVSPTPNPNFRRVNVSVLDPDGHASWSVTTIIGNL</sequence>
<evidence type="ECO:0000256" key="4">
    <source>
        <dbReference type="ARBA" id="ARBA00022481"/>
    </source>
</evidence>
<dbReference type="PROSITE" id="PS00409">
    <property type="entry name" value="PROKAR_NTER_METHYL"/>
    <property type="match status" value="1"/>
</dbReference>
<dbReference type="SUPFAM" id="SSF54523">
    <property type="entry name" value="Pili subunits"/>
    <property type="match status" value="1"/>
</dbReference>
<dbReference type="AlphaFoldDB" id="A0A1J5RKZ8"/>
<keyword evidence="4" id="KW-0488">Methylation</keyword>
<evidence type="ECO:0000256" key="5">
    <source>
        <dbReference type="ARBA" id="ARBA00022519"/>
    </source>
</evidence>
<evidence type="ECO:0000256" key="3">
    <source>
        <dbReference type="ARBA" id="ARBA00022475"/>
    </source>
</evidence>
<gene>
    <name evidence="10" type="ORF">GALL_292940</name>
</gene>
<dbReference type="InterPro" id="IPR045584">
    <property type="entry name" value="Pilin-like"/>
</dbReference>
<evidence type="ECO:0000256" key="1">
    <source>
        <dbReference type="ARBA" id="ARBA00004377"/>
    </source>
</evidence>
<dbReference type="Gene3D" id="3.30.1300.30">
    <property type="entry name" value="GSPII I/J protein-like"/>
    <property type="match status" value="1"/>
</dbReference>
<dbReference type="NCBIfam" id="TIGR02532">
    <property type="entry name" value="IV_pilin_GFxxxE"/>
    <property type="match status" value="1"/>
</dbReference>
<protein>
    <submittedName>
        <fullName evidence="10">Bacterial type II secretion system protein I/J</fullName>
    </submittedName>
</protein>
<dbReference type="GO" id="GO:0015628">
    <property type="term" value="P:protein secretion by the type II secretion system"/>
    <property type="evidence" value="ECO:0007669"/>
    <property type="project" value="InterPro"/>
</dbReference>
<proteinExistence type="inferred from homology"/>
<dbReference type="InterPro" id="IPR003413">
    <property type="entry name" value="T2SS_GspI_C"/>
</dbReference>
<evidence type="ECO:0000256" key="6">
    <source>
        <dbReference type="ARBA" id="ARBA00022692"/>
    </source>
</evidence>
<dbReference type="Pfam" id="PF07963">
    <property type="entry name" value="N_methyl"/>
    <property type="match status" value="1"/>
</dbReference>
<comment type="subcellular location">
    <subcellularLocation>
        <location evidence="1">Cell inner membrane</location>
        <topology evidence="1">Single-pass membrane protein</topology>
    </subcellularLocation>
</comment>
<evidence type="ECO:0000256" key="7">
    <source>
        <dbReference type="ARBA" id="ARBA00022989"/>
    </source>
</evidence>
<evidence type="ECO:0000313" key="10">
    <source>
        <dbReference type="EMBL" id="OIQ88821.1"/>
    </source>
</evidence>
<dbReference type="InterPro" id="IPR012902">
    <property type="entry name" value="N_methyl_site"/>
</dbReference>
<dbReference type="NCBIfam" id="TIGR01707">
    <property type="entry name" value="gspI"/>
    <property type="match status" value="1"/>
</dbReference>
<organism evidence="10">
    <name type="scientific">mine drainage metagenome</name>
    <dbReference type="NCBI Taxonomy" id="410659"/>
    <lineage>
        <taxon>unclassified sequences</taxon>
        <taxon>metagenomes</taxon>
        <taxon>ecological metagenomes</taxon>
    </lineage>
</organism>
<evidence type="ECO:0000259" key="9">
    <source>
        <dbReference type="Pfam" id="PF02501"/>
    </source>
</evidence>
<dbReference type="PANTHER" id="PTHR38779:SF2">
    <property type="entry name" value="TYPE II SECRETION SYSTEM PROTEIN I-RELATED"/>
    <property type="match status" value="1"/>
</dbReference>
<evidence type="ECO:0000256" key="8">
    <source>
        <dbReference type="ARBA" id="ARBA00023136"/>
    </source>
</evidence>
<keyword evidence="6" id="KW-0812">Transmembrane</keyword>
<dbReference type="EMBL" id="MLJW01000356">
    <property type="protein sequence ID" value="OIQ88821.1"/>
    <property type="molecule type" value="Genomic_DNA"/>
</dbReference>
<dbReference type="InterPro" id="IPR010052">
    <property type="entry name" value="T2SS_protein-GspI"/>
</dbReference>
<keyword evidence="3" id="KW-1003">Cell membrane</keyword>
<reference evidence="10" key="1">
    <citation type="submission" date="2016-10" db="EMBL/GenBank/DDBJ databases">
        <title>Sequence of Gallionella enrichment culture.</title>
        <authorList>
            <person name="Poehlein A."/>
            <person name="Muehling M."/>
            <person name="Daniel R."/>
        </authorList>
    </citation>
    <scope>NUCLEOTIDE SEQUENCE</scope>
</reference>
<dbReference type="GO" id="GO:0015627">
    <property type="term" value="C:type II protein secretion system complex"/>
    <property type="evidence" value="ECO:0007669"/>
    <property type="project" value="InterPro"/>
</dbReference>
<dbReference type="PANTHER" id="PTHR38779">
    <property type="entry name" value="TYPE II SECRETION SYSTEM PROTEIN I-RELATED"/>
    <property type="match status" value="1"/>
</dbReference>
<feature type="domain" description="Type II secretion system protein GspI C-terminal" evidence="9">
    <location>
        <begin position="43"/>
        <end position="118"/>
    </location>
</feature>
<name>A0A1J5RKZ8_9ZZZZ</name>
<accession>A0A1J5RKZ8</accession>
<keyword evidence="5" id="KW-0997">Cell inner membrane</keyword>
<comment type="caution">
    <text evidence="10">The sequence shown here is derived from an EMBL/GenBank/DDBJ whole genome shotgun (WGS) entry which is preliminary data.</text>
</comment>
<evidence type="ECO:0000256" key="2">
    <source>
        <dbReference type="ARBA" id="ARBA00008358"/>
    </source>
</evidence>
<dbReference type="GO" id="GO:0005886">
    <property type="term" value="C:plasma membrane"/>
    <property type="evidence" value="ECO:0007669"/>
    <property type="project" value="UniProtKB-SubCell"/>
</dbReference>
<dbReference type="Pfam" id="PF02501">
    <property type="entry name" value="T2SSI"/>
    <property type="match status" value="1"/>
</dbReference>
<keyword evidence="7" id="KW-1133">Transmembrane helix</keyword>
<comment type="similarity">
    <text evidence="2">Belongs to the GSP I family.</text>
</comment>